<feature type="compositionally biased region" description="Polar residues" evidence="2">
    <location>
        <begin position="28"/>
        <end position="39"/>
    </location>
</feature>
<dbReference type="Proteomes" id="UP000243494">
    <property type="component" value="Unassembled WGS sequence"/>
</dbReference>
<dbReference type="PROSITE" id="PS50968">
    <property type="entry name" value="BIOTINYL_LIPOYL"/>
    <property type="match status" value="1"/>
</dbReference>
<keyword evidence="5" id="KW-1185">Reference proteome</keyword>
<feature type="domain" description="Lipoyl-binding" evidence="3">
    <location>
        <begin position="50"/>
        <end position="125"/>
    </location>
</feature>
<dbReference type="InterPro" id="IPR001882">
    <property type="entry name" value="Biotin_BS"/>
</dbReference>
<dbReference type="PANTHER" id="PTHR45266:SF3">
    <property type="entry name" value="OXALOACETATE DECARBOXYLASE ALPHA CHAIN"/>
    <property type="match status" value="1"/>
</dbReference>
<gene>
    <name evidence="4" type="ORF">CHF27_012195</name>
</gene>
<evidence type="ECO:0000313" key="5">
    <source>
        <dbReference type="Proteomes" id="UP000243494"/>
    </source>
</evidence>
<feature type="region of interest" description="Disordered" evidence="2">
    <location>
        <begin position="18"/>
        <end position="65"/>
    </location>
</feature>
<comment type="caution">
    <text evidence="4">The sequence shown here is derived from an EMBL/GenBank/DDBJ whole genome shotgun (WGS) entry which is preliminary data.</text>
</comment>
<dbReference type="OrthoDB" id="9812676at2"/>
<feature type="compositionally biased region" description="Low complexity" evidence="2">
    <location>
        <begin position="18"/>
        <end position="27"/>
    </location>
</feature>
<proteinExistence type="predicted"/>
<dbReference type="InterPro" id="IPR000089">
    <property type="entry name" value="Biotin_lipoyl"/>
</dbReference>
<name>A0A371IQD4_9FIRM</name>
<dbReference type="Pfam" id="PF00364">
    <property type="entry name" value="Biotin_lipoyl"/>
    <property type="match status" value="1"/>
</dbReference>
<dbReference type="AlphaFoldDB" id="A0A371IQD4"/>
<reference evidence="4 5" key="1">
    <citation type="journal article" date="2017" name="Genome Announc.">
        <title>Draft Genome Sequence of Romboutsia maritimum sp. nov. Strain CCRI-22766(T), Isolated from Coastal Estuarine Mud.</title>
        <authorList>
            <person name="Maheux A.F."/>
            <person name="Boudreau D.K."/>
            <person name="Berube E."/>
            <person name="Boissinot M."/>
            <person name="Raymond F."/>
            <person name="Brodeur S."/>
            <person name="Corbeil J."/>
            <person name="Brightwell G."/>
            <person name="Broda D."/>
            <person name="Omar R.F."/>
            <person name="Bergeron M.G."/>
        </authorList>
    </citation>
    <scope>NUCLEOTIDE SEQUENCE [LARGE SCALE GENOMIC DNA]</scope>
    <source>
        <strain evidence="4 5">CCRI-22766</strain>
    </source>
</reference>
<dbReference type="SUPFAM" id="SSF51230">
    <property type="entry name" value="Single hybrid motif"/>
    <property type="match status" value="1"/>
</dbReference>
<evidence type="ECO:0000259" key="3">
    <source>
        <dbReference type="PROSITE" id="PS50968"/>
    </source>
</evidence>
<dbReference type="CDD" id="cd06850">
    <property type="entry name" value="biotinyl_domain"/>
    <property type="match status" value="1"/>
</dbReference>
<evidence type="ECO:0000313" key="4">
    <source>
        <dbReference type="EMBL" id="RDY22673.1"/>
    </source>
</evidence>
<accession>A0A371IQD4</accession>
<sequence length="125" mass="13004">MKNYNITVNGTTYEVEVEETGSVSTQERVQPQMATQVRPQQVAAKPQVKSASQGGSGSVVAPMPGTISDVRVSVGQSVKKGDILLILEAMKMENEIMAPHDGKVSAISVSKGSSVSSGDALVTLG</sequence>
<organism evidence="4 5">
    <name type="scientific">Romboutsia maritimum</name>
    <dbReference type="NCBI Taxonomy" id="2020948"/>
    <lineage>
        <taxon>Bacteria</taxon>
        <taxon>Bacillati</taxon>
        <taxon>Bacillota</taxon>
        <taxon>Clostridia</taxon>
        <taxon>Peptostreptococcales</taxon>
        <taxon>Peptostreptococcaceae</taxon>
        <taxon>Romboutsia</taxon>
    </lineage>
</organism>
<protein>
    <submittedName>
        <fullName evidence="4">Biotin/lipoyl-binding protein</fullName>
    </submittedName>
</protein>
<evidence type="ECO:0000256" key="2">
    <source>
        <dbReference type="SAM" id="MobiDB-lite"/>
    </source>
</evidence>
<dbReference type="PROSITE" id="PS00188">
    <property type="entry name" value="BIOTIN"/>
    <property type="match status" value="1"/>
</dbReference>
<dbReference type="InterPro" id="IPR050709">
    <property type="entry name" value="Biotin_Carboxyl_Carrier/Decarb"/>
</dbReference>
<dbReference type="PANTHER" id="PTHR45266">
    <property type="entry name" value="OXALOACETATE DECARBOXYLASE ALPHA CHAIN"/>
    <property type="match status" value="1"/>
</dbReference>
<evidence type="ECO:0000256" key="1">
    <source>
        <dbReference type="ARBA" id="ARBA00023267"/>
    </source>
</evidence>
<dbReference type="InterPro" id="IPR011053">
    <property type="entry name" value="Single_hybrid_motif"/>
</dbReference>
<dbReference type="EMBL" id="NOJZ02000032">
    <property type="protein sequence ID" value="RDY22673.1"/>
    <property type="molecule type" value="Genomic_DNA"/>
</dbReference>
<feature type="compositionally biased region" description="Low complexity" evidence="2">
    <location>
        <begin position="47"/>
        <end position="61"/>
    </location>
</feature>
<dbReference type="FunFam" id="2.40.50.100:FF:000003">
    <property type="entry name" value="Acetyl-CoA carboxylase biotin carboxyl carrier protein"/>
    <property type="match status" value="1"/>
</dbReference>
<keyword evidence="1" id="KW-0092">Biotin</keyword>
<dbReference type="Gene3D" id="2.40.50.100">
    <property type="match status" value="1"/>
</dbReference>